<comment type="caution">
    <text evidence="1">The sequence shown here is derived from an EMBL/GenBank/DDBJ whole genome shotgun (WGS) entry which is preliminary data.</text>
</comment>
<evidence type="ECO:0000313" key="2">
    <source>
        <dbReference type="Proteomes" id="UP000784294"/>
    </source>
</evidence>
<name>A0A3S5FEK6_9PLAT</name>
<dbReference type="EMBL" id="CAAALY010077348">
    <property type="protein sequence ID" value="VEL25984.1"/>
    <property type="molecule type" value="Genomic_DNA"/>
</dbReference>
<accession>A0A3S5FEK6</accession>
<dbReference type="Proteomes" id="UP000784294">
    <property type="component" value="Unassembled WGS sequence"/>
</dbReference>
<dbReference type="AlphaFoldDB" id="A0A3S5FEK6"/>
<keyword evidence="2" id="KW-1185">Reference proteome</keyword>
<reference evidence="1" key="1">
    <citation type="submission" date="2018-11" db="EMBL/GenBank/DDBJ databases">
        <authorList>
            <consortium name="Pathogen Informatics"/>
        </authorList>
    </citation>
    <scope>NUCLEOTIDE SEQUENCE</scope>
</reference>
<protein>
    <submittedName>
        <fullName evidence="1">Uncharacterized protein</fullName>
    </submittedName>
</protein>
<proteinExistence type="predicted"/>
<sequence>MGIPSGREGCVEFELGWGGVGLTSFSQLGRPVDATINNRPCTPTIFVSVAMPSYSLKMPTVRIPTIVEGIVNGKYNWGMHPINCPRQRTSSKVTSSKSP</sequence>
<evidence type="ECO:0000313" key="1">
    <source>
        <dbReference type="EMBL" id="VEL25984.1"/>
    </source>
</evidence>
<gene>
    <name evidence="1" type="ORF">PXEA_LOCUS19424</name>
</gene>
<organism evidence="1 2">
    <name type="scientific">Protopolystoma xenopodis</name>
    <dbReference type="NCBI Taxonomy" id="117903"/>
    <lineage>
        <taxon>Eukaryota</taxon>
        <taxon>Metazoa</taxon>
        <taxon>Spiralia</taxon>
        <taxon>Lophotrochozoa</taxon>
        <taxon>Platyhelminthes</taxon>
        <taxon>Monogenea</taxon>
        <taxon>Polyopisthocotylea</taxon>
        <taxon>Polystomatidea</taxon>
        <taxon>Polystomatidae</taxon>
        <taxon>Protopolystoma</taxon>
    </lineage>
</organism>